<comment type="caution">
    <text evidence="5">The sequence shown here is derived from an EMBL/GenBank/DDBJ whole genome shotgun (WGS) entry which is preliminary data.</text>
</comment>
<gene>
    <name evidence="5" type="ORF">J7302_12085</name>
</gene>
<dbReference type="InterPro" id="IPR005318">
    <property type="entry name" value="OM_porin_bac"/>
</dbReference>
<evidence type="ECO:0000256" key="3">
    <source>
        <dbReference type="ARBA" id="ARBA00022729"/>
    </source>
</evidence>
<evidence type="ECO:0000313" key="5">
    <source>
        <dbReference type="EMBL" id="MBT8766854.1"/>
    </source>
</evidence>
<feature type="chain" id="PRO_5046818648" evidence="4">
    <location>
        <begin position="26"/>
        <end position="420"/>
    </location>
</feature>
<dbReference type="Proteomes" id="UP001519667">
    <property type="component" value="Unassembled WGS sequence"/>
</dbReference>
<dbReference type="Gene3D" id="2.40.160.10">
    <property type="entry name" value="Porin"/>
    <property type="match status" value="1"/>
</dbReference>
<keyword evidence="6" id="KW-1185">Reference proteome</keyword>
<evidence type="ECO:0000313" key="6">
    <source>
        <dbReference type="Proteomes" id="UP001519667"/>
    </source>
</evidence>
<evidence type="ECO:0000256" key="1">
    <source>
        <dbReference type="ARBA" id="ARBA00009075"/>
    </source>
</evidence>
<dbReference type="EMBL" id="JAGTIS010000005">
    <property type="protein sequence ID" value="MBT8766854.1"/>
    <property type="molecule type" value="Genomic_DNA"/>
</dbReference>
<evidence type="ECO:0000256" key="4">
    <source>
        <dbReference type="SAM" id="SignalP"/>
    </source>
</evidence>
<proteinExistence type="inferred from homology"/>
<keyword evidence="2" id="KW-0813">Transport</keyword>
<name>A0ABS5XGN7_9GAMM</name>
<dbReference type="PANTHER" id="PTHR34596:SF2">
    <property type="entry name" value="CHITOPORIN"/>
    <property type="match status" value="1"/>
</dbReference>
<protein>
    <submittedName>
        <fullName evidence="5">OprD family porin</fullName>
    </submittedName>
</protein>
<dbReference type="RefSeq" id="WP_215374445.1">
    <property type="nucleotide sequence ID" value="NZ_JAGTIS010000005.1"/>
</dbReference>
<dbReference type="PANTHER" id="PTHR34596">
    <property type="entry name" value="CHITOPORIN"/>
    <property type="match status" value="1"/>
</dbReference>
<reference evidence="5 6" key="1">
    <citation type="submission" date="2021-04" db="EMBL/GenBank/DDBJ databases">
        <title>Pseudomonas boanensis sp. nov., a bacterium isolated from river water used for household purposes in Boane District, Mozambique.</title>
        <authorList>
            <person name="Nicklasson M."/>
            <person name="Martin-Rodriguez A.J."/>
            <person name="Thorell K."/>
            <person name="Neves L."/>
            <person name="Mussagy A."/>
            <person name="Rydberg H.A."/>
            <person name="Hernroth B."/>
            <person name="Svensson-Stadler L."/>
            <person name="Sjoling A."/>
        </authorList>
    </citation>
    <scope>NUCLEOTIDE SEQUENCE [LARGE SCALE GENOMIC DNA]</scope>
    <source>
        <strain evidence="5 6">DB1</strain>
    </source>
</reference>
<dbReference type="Pfam" id="PF03573">
    <property type="entry name" value="OprD"/>
    <property type="match status" value="1"/>
</dbReference>
<keyword evidence="3 4" id="KW-0732">Signal</keyword>
<sequence length="420" mass="46041">MDRNTLTSGLLMACGAAALSAPAQADFIADGKAGLELRNFYFNRDFRQQGAPQAKAEEWAQGFLLRIDSGFTEGSIGVGLDAIGLLGVKLDSSPDRAGSGLLKRDREAPKRAQDEYGELGLTAKLRASKSVLKLGTLMPKVPVLLANDSRLLPQTFEGGQLNSLEIDGLTFDAGRLTQVNQRDSSDYEDMGITTVGVKNIRARQATSDAFDFANLSYKWNDSLSTGYGFGRLDDFYRQHMLTLNHLQPLGSGQALKSDIRYARSTDEGGSNVDNSAFGAMFTYSLGSHAFGLGYQRMSGDTGFAYVNGSDAYLVNFVQISDFANVEERSWQARYDYNFASLGVPGLTFMTRYLSGDDIELGANKANGKEWERDTDIAYVVQSGPLKNLGLKWRNATVRTTNFGNDLDENRLILSYTLPLW</sequence>
<dbReference type="InterPro" id="IPR023614">
    <property type="entry name" value="Porin_dom_sf"/>
</dbReference>
<feature type="signal peptide" evidence="4">
    <location>
        <begin position="1"/>
        <end position="25"/>
    </location>
</feature>
<accession>A0ABS5XGN7</accession>
<organism evidence="5 6">
    <name type="scientific">Metapseudomonas boanensis</name>
    <dbReference type="NCBI Taxonomy" id="2822138"/>
    <lineage>
        <taxon>Bacteria</taxon>
        <taxon>Pseudomonadati</taxon>
        <taxon>Pseudomonadota</taxon>
        <taxon>Gammaproteobacteria</taxon>
        <taxon>Pseudomonadales</taxon>
        <taxon>Pseudomonadaceae</taxon>
        <taxon>Metapseudomonas</taxon>
    </lineage>
</organism>
<comment type="similarity">
    <text evidence="1">Belongs to the outer membrane porin (Opr) (TC 1.B.25) family.</text>
</comment>
<evidence type="ECO:0000256" key="2">
    <source>
        <dbReference type="ARBA" id="ARBA00022448"/>
    </source>
</evidence>